<dbReference type="Proteomes" id="UP001206312">
    <property type="component" value="Unassembled WGS sequence"/>
</dbReference>
<organism evidence="1 2">
    <name type="scientific">Robiginitalea marina</name>
    <dbReference type="NCBI Taxonomy" id="2954105"/>
    <lineage>
        <taxon>Bacteria</taxon>
        <taxon>Pseudomonadati</taxon>
        <taxon>Bacteroidota</taxon>
        <taxon>Flavobacteriia</taxon>
        <taxon>Flavobacteriales</taxon>
        <taxon>Flavobacteriaceae</taxon>
        <taxon>Robiginitalea</taxon>
    </lineage>
</organism>
<evidence type="ECO:0000313" key="1">
    <source>
        <dbReference type="EMBL" id="MCO5723858.1"/>
    </source>
</evidence>
<sequence length="67" mass="7674">MEKMKVETLVYYSKAFAKRDHIAADSKKDIQELLDRYASEGYRLASTNSAGFGYAMYVFLYFEKVGG</sequence>
<protein>
    <submittedName>
        <fullName evidence="1">DUF4177 domain-containing protein</fullName>
    </submittedName>
</protein>
<name>A0ABT1AUX4_9FLAO</name>
<dbReference type="RefSeq" id="WP_252740234.1">
    <property type="nucleotide sequence ID" value="NZ_JAMXIB010000002.1"/>
</dbReference>
<evidence type="ECO:0000313" key="2">
    <source>
        <dbReference type="Proteomes" id="UP001206312"/>
    </source>
</evidence>
<comment type="caution">
    <text evidence="1">The sequence shown here is derived from an EMBL/GenBank/DDBJ whole genome shotgun (WGS) entry which is preliminary data.</text>
</comment>
<dbReference type="EMBL" id="JAMXIB010000002">
    <property type="protein sequence ID" value="MCO5723858.1"/>
    <property type="molecule type" value="Genomic_DNA"/>
</dbReference>
<gene>
    <name evidence="1" type="ORF">NG653_03250</name>
</gene>
<keyword evidence="2" id="KW-1185">Reference proteome</keyword>
<reference evidence="1 2" key="1">
    <citation type="submission" date="2022-06" db="EMBL/GenBank/DDBJ databases">
        <authorList>
            <person name="Xuan X."/>
        </authorList>
    </citation>
    <scope>NUCLEOTIDE SEQUENCE [LARGE SCALE GENOMIC DNA]</scope>
    <source>
        <strain evidence="1 2">2V75</strain>
    </source>
</reference>
<accession>A0ABT1AUX4</accession>
<proteinExistence type="predicted"/>